<gene>
    <name evidence="1" type="ORF">CC77DRAFT_272934</name>
</gene>
<dbReference type="VEuPathDB" id="FungiDB:CC77DRAFT_272934"/>
<sequence length="82" mass="9365">MSIHMSSHCAGTCLLSSLVDSLSKHSITTHTRQTYDFHTSIARPSLLSFPTLPSLLKLMTPRHYPPLSRYTHVLGNRSYFRY</sequence>
<dbReference type="AlphaFoldDB" id="A0A177DBP5"/>
<dbReference type="EMBL" id="KV441487">
    <property type="protein sequence ID" value="OAG17095.1"/>
    <property type="molecule type" value="Genomic_DNA"/>
</dbReference>
<evidence type="ECO:0000313" key="2">
    <source>
        <dbReference type="Proteomes" id="UP000077248"/>
    </source>
</evidence>
<accession>A0A177DBP5</accession>
<keyword evidence="2" id="KW-1185">Reference proteome</keyword>
<dbReference type="KEGG" id="aalt:CC77DRAFT_272934"/>
<name>A0A177DBP5_ALTAL</name>
<evidence type="ECO:0000313" key="1">
    <source>
        <dbReference type="EMBL" id="OAG17095.1"/>
    </source>
</evidence>
<dbReference type="GeneID" id="29116566"/>
<dbReference type="RefSeq" id="XP_018382516.1">
    <property type="nucleotide sequence ID" value="XM_018530972.1"/>
</dbReference>
<dbReference type="Proteomes" id="UP000077248">
    <property type="component" value="Unassembled WGS sequence"/>
</dbReference>
<reference evidence="1 2" key="1">
    <citation type="submission" date="2016-05" db="EMBL/GenBank/DDBJ databases">
        <title>Comparative analysis of secretome profiles of manganese(II)-oxidizing ascomycete fungi.</title>
        <authorList>
            <consortium name="DOE Joint Genome Institute"/>
            <person name="Zeiner C.A."/>
            <person name="Purvine S.O."/>
            <person name="Zink E.M."/>
            <person name="Wu S."/>
            <person name="Pasa-Tolic L."/>
            <person name="Chaput D.L."/>
            <person name="Haridas S."/>
            <person name="Grigoriev I.V."/>
            <person name="Santelli C.M."/>
            <person name="Hansel C.M."/>
        </authorList>
    </citation>
    <scope>NUCLEOTIDE SEQUENCE [LARGE SCALE GENOMIC DNA]</scope>
    <source>
        <strain evidence="1 2">SRC1lrK2f</strain>
    </source>
</reference>
<organism evidence="1 2">
    <name type="scientific">Alternaria alternata</name>
    <name type="common">Alternaria rot fungus</name>
    <name type="synonym">Torula alternata</name>
    <dbReference type="NCBI Taxonomy" id="5599"/>
    <lineage>
        <taxon>Eukaryota</taxon>
        <taxon>Fungi</taxon>
        <taxon>Dikarya</taxon>
        <taxon>Ascomycota</taxon>
        <taxon>Pezizomycotina</taxon>
        <taxon>Dothideomycetes</taxon>
        <taxon>Pleosporomycetidae</taxon>
        <taxon>Pleosporales</taxon>
        <taxon>Pleosporineae</taxon>
        <taxon>Pleosporaceae</taxon>
        <taxon>Alternaria</taxon>
        <taxon>Alternaria sect. Alternaria</taxon>
        <taxon>Alternaria alternata complex</taxon>
    </lineage>
</organism>
<protein>
    <submittedName>
        <fullName evidence="1">Uncharacterized protein</fullName>
    </submittedName>
</protein>
<proteinExistence type="predicted"/>